<reference evidence="2 3" key="1">
    <citation type="submission" date="2015-01" db="EMBL/GenBank/DDBJ databases">
        <title>The Genome Sequence of Exophiala sideris CBS121828.</title>
        <authorList>
            <consortium name="The Broad Institute Genomics Platform"/>
            <person name="Cuomo C."/>
            <person name="de Hoog S."/>
            <person name="Gorbushina A."/>
            <person name="Stielow B."/>
            <person name="Teixiera M."/>
            <person name="Abouelleil A."/>
            <person name="Chapman S.B."/>
            <person name="Priest M."/>
            <person name="Young S.K."/>
            <person name="Wortman J."/>
            <person name="Nusbaum C."/>
            <person name="Birren B."/>
        </authorList>
    </citation>
    <scope>NUCLEOTIDE SEQUENCE [LARGE SCALE GENOMIC DNA]</scope>
    <source>
        <strain evidence="2 3">CBS 121828</strain>
    </source>
</reference>
<feature type="region of interest" description="Disordered" evidence="1">
    <location>
        <begin position="49"/>
        <end position="96"/>
    </location>
</feature>
<feature type="compositionally biased region" description="Low complexity" evidence="1">
    <location>
        <begin position="236"/>
        <end position="249"/>
    </location>
</feature>
<gene>
    <name evidence="2" type="ORF">PV11_03668</name>
</gene>
<evidence type="ECO:0000313" key="3">
    <source>
        <dbReference type="Proteomes" id="UP000053599"/>
    </source>
</evidence>
<feature type="compositionally biased region" description="Low complexity" evidence="1">
    <location>
        <begin position="53"/>
        <end position="67"/>
    </location>
</feature>
<dbReference type="HOGENOM" id="CLU_068915_0_0_1"/>
<feature type="compositionally biased region" description="Basic and acidic residues" evidence="1">
    <location>
        <begin position="311"/>
        <end position="326"/>
    </location>
</feature>
<sequence>MVSLETTTARANSIMPEVMSPTKTETKSHEAPAQVNKTEAVAIIQNTIKATDPSPSSGEGVSLSSPPAHAINKQDGNVTSPVDGVDGTTPVKVKNPPKFSEEVEKEIRTMMNNARNIKDHNMFKTDEDVVKLATFTTNLIQLMNAEYVAKDVIVRAVAYMQGEDHLSPYRALNQAHRDHRAARRNTNSGKGPRGLVDRGSKPRTISDAAKLALDDVKNESAIVDGHNSSDVDTTKAIASPSNASSNAESTGNGNGSDKENATAKSSGPHASKPKKKGYWKARREARKKHGDGNGHKNGQDQPSGADNGMAEAKDHTGGETGKDKAIEQTPGTTHQEIHGGGVAVQA</sequence>
<dbReference type="EMBL" id="KN846952">
    <property type="protein sequence ID" value="KIV81483.1"/>
    <property type="molecule type" value="Genomic_DNA"/>
</dbReference>
<protein>
    <submittedName>
        <fullName evidence="2">Uncharacterized protein</fullName>
    </submittedName>
</protein>
<organism evidence="2 3">
    <name type="scientific">Exophiala sideris</name>
    <dbReference type="NCBI Taxonomy" id="1016849"/>
    <lineage>
        <taxon>Eukaryota</taxon>
        <taxon>Fungi</taxon>
        <taxon>Dikarya</taxon>
        <taxon>Ascomycota</taxon>
        <taxon>Pezizomycotina</taxon>
        <taxon>Eurotiomycetes</taxon>
        <taxon>Chaetothyriomycetidae</taxon>
        <taxon>Chaetothyriales</taxon>
        <taxon>Herpotrichiellaceae</taxon>
        <taxon>Exophiala</taxon>
    </lineage>
</organism>
<dbReference type="OrthoDB" id="4121215at2759"/>
<feature type="region of interest" description="Disordered" evidence="1">
    <location>
        <begin position="174"/>
        <end position="203"/>
    </location>
</feature>
<evidence type="ECO:0000313" key="2">
    <source>
        <dbReference type="EMBL" id="KIV81483.1"/>
    </source>
</evidence>
<proteinExistence type="predicted"/>
<evidence type="ECO:0000256" key="1">
    <source>
        <dbReference type="SAM" id="MobiDB-lite"/>
    </source>
</evidence>
<feature type="compositionally biased region" description="Basic residues" evidence="1">
    <location>
        <begin position="271"/>
        <end position="289"/>
    </location>
</feature>
<dbReference type="Proteomes" id="UP000053599">
    <property type="component" value="Unassembled WGS sequence"/>
</dbReference>
<feature type="region of interest" description="Disordered" evidence="1">
    <location>
        <begin position="223"/>
        <end position="346"/>
    </location>
</feature>
<name>A0A0D1Z3Q1_9EURO</name>
<dbReference type="AlphaFoldDB" id="A0A0D1Z3Q1"/>
<accession>A0A0D1Z3Q1</accession>